<proteinExistence type="predicted"/>
<feature type="region of interest" description="Disordered" evidence="2">
    <location>
        <begin position="1"/>
        <end position="66"/>
    </location>
</feature>
<name>A0AAV8Y1N0_9CUCU</name>
<accession>A0AAV8Y1N0</accession>
<feature type="compositionally biased region" description="Polar residues" evidence="2">
    <location>
        <begin position="53"/>
        <end position="62"/>
    </location>
</feature>
<dbReference type="Proteomes" id="UP001162162">
    <property type="component" value="Unassembled WGS sequence"/>
</dbReference>
<gene>
    <name evidence="3" type="ORF">NQ318_002128</name>
</gene>
<keyword evidence="1" id="KW-0175">Coiled coil</keyword>
<feature type="compositionally biased region" description="Basic and acidic residues" evidence="2">
    <location>
        <begin position="1"/>
        <end position="17"/>
    </location>
</feature>
<dbReference type="EMBL" id="JAPWTK010000253">
    <property type="protein sequence ID" value="KAJ8944431.1"/>
    <property type="molecule type" value="Genomic_DNA"/>
</dbReference>
<comment type="caution">
    <text evidence="3">The sequence shown here is derived from an EMBL/GenBank/DDBJ whole genome shotgun (WGS) entry which is preliminary data.</text>
</comment>
<reference evidence="3" key="1">
    <citation type="journal article" date="2023" name="Insect Mol. Biol.">
        <title>Genome sequencing provides insights into the evolution of gene families encoding plant cell wall-degrading enzymes in longhorned beetles.</title>
        <authorList>
            <person name="Shin N.R."/>
            <person name="Okamura Y."/>
            <person name="Kirsch R."/>
            <person name="Pauchet Y."/>
        </authorList>
    </citation>
    <scope>NUCLEOTIDE SEQUENCE</scope>
    <source>
        <strain evidence="3">AMC_N1</strain>
    </source>
</reference>
<evidence type="ECO:0000313" key="4">
    <source>
        <dbReference type="Proteomes" id="UP001162162"/>
    </source>
</evidence>
<sequence length="374" mass="43280">MEETSVKKPDKDRENKHNSKISGTDESLSLSLTPPFPEDNKKENDRSYESISEHLTSNSGSVENDRSYQEIEISNRPANVLFNLDSSDEEQRRISQEPKPRSLETSFCSENSVISLNFLDRIDVRNTEIRSNVRSILEEILSNEQFESDQAAPTSSSDNSRDESLNIFKDVDLDDRSLSNFRTRDDSLNEKNLLGSNFGMPFGRRESNIDKRIKDFEELIVIKDNTIAALTSELDSYRELSNTNSTSMVSTTEYRQLQEECHNKLLEYNSAIIYKNDLIQQLSESLDQSISERRELLKQEVEKQSSDCCDSTRTNDWNYLDLEENLNSEQKSLLLGLKNKIDEFINVNITKNKNVYEEQIDKLKKEKIVEKEDY</sequence>
<feature type="compositionally biased region" description="Basic and acidic residues" evidence="2">
    <location>
        <begin position="38"/>
        <end position="52"/>
    </location>
</feature>
<feature type="coiled-coil region" evidence="1">
    <location>
        <begin position="346"/>
        <end position="373"/>
    </location>
</feature>
<protein>
    <submittedName>
        <fullName evidence="3">Uncharacterized protein</fullName>
    </submittedName>
</protein>
<feature type="compositionally biased region" description="Basic and acidic residues" evidence="2">
    <location>
        <begin position="89"/>
        <end position="102"/>
    </location>
</feature>
<keyword evidence="4" id="KW-1185">Reference proteome</keyword>
<organism evidence="3 4">
    <name type="scientific">Aromia moschata</name>
    <dbReference type="NCBI Taxonomy" id="1265417"/>
    <lineage>
        <taxon>Eukaryota</taxon>
        <taxon>Metazoa</taxon>
        <taxon>Ecdysozoa</taxon>
        <taxon>Arthropoda</taxon>
        <taxon>Hexapoda</taxon>
        <taxon>Insecta</taxon>
        <taxon>Pterygota</taxon>
        <taxon>Neoptera</taxon>
        <taxon>Endopterygota</taxon>
        <taxon>Coleoptera</taxon>
        <taxon>Polyphaga</taxon>
        <taxon>Cucujiformia</taxon>
        <taxon>Chrysomeloidea</taxon>
        <taxon>Cerambycidae</taxon>
        <taxon>Cerambycinae</taxon>
        <taxon>Callichromatini</taxon>
        <taxon>Aromia</taxon>
    </lineage>
</organism>
<feature type="region of interest" description="Disordered" evidence="2">
    <location>
        <begin position="82"/>
        <end position="104"/>
    </location>
</feature>
<evidence type="ECO:0000256" key="1">
    <source>
        <dbReference type="SAM" id="Coils"/>
    </source>
</evidence>
<evidence type="ECO:0000256" key="2">
    <source>
        <dbReference type="SAM" id="MobiDB-lite"/>
    </source>
</evidence>
<dbReference type="AlphaFoldDB" id="A0AAV8Y1N0"/>
<evidence type="ECO:0000313" key="3">
    <source>
        <dbReference type="EMBL" id="KAJ8944431.1"/>
    </source>
</evidence>
<feature type="compositionally biased region" description="Polar residues" evidence="2">
    <location>
        <begin position="20"/>
        <end position="32"/>
    </location>
</feature>